<organism evidence="1 2">
    <name type="scientific">Sphingomonas hylomeconis</name>
    <dbReference type="NCBI Taxonomy" id="1395958"/>
    <lineage>
        <taxon>Bacteria</taxon>
        <taxon>Pseudomonadati</taxon>
        <taxon>Pseudomonadota</taxon>
        <taxon>Alphaproteobacteria</taxon>
        <taxon>Sphingomonadales</taxon>
        <taxon>Sphingomonadaceae</taxon>
        <taxon>Sphingomonas</taxon>
    </lineage>
</organism>
<dbReference type="Proteomes" id="UP001595713">
    <property type="component" value="Unassembled WGS sequence"/>
</dbReference>
<accession>A0ABV7SXE2</accession>
<name>A0ABV7SXE2_9SPHN</name>
<comment type="caution">
    <text evidence="1">The sequence shown here is derived from an EMBL/GenBank/DDBJ whole genome shotgun (WGS) entry which is preliminary data.</text>
</comment>
<reference evidence="2" key="1">
    <citation type="journal article" date="2019" name="Int. J. Syst. Evol. Microbiol.">
        <title>The Global Catalogue of Microorganisms (GCM) 10K type strain sequencing project: providing services to taxonomists for standard genome sequencing and annotation.</title>
        <authorList>
            <consortium name="The Broad Institute Genomics Platform"/>
            <consortium name="The Broad Institute Genome Sequencing Center for Infectious Disease"/>
            <person name="Wu L."/>
            <person name="Ma J."/>
        </authorList>
    </citation>
    <scope>NUCLEOTIDE SEQUENCE [LARGE SCALE GENOMIC DNA]</scope>
    <source>
        <strain evidence="2">KCTC 42739</strain>
    </source>
</reference>
<dbReference type="Pfam" id="PF16233">
    <property type="entry name" value="DUF4893"/>
    <property type="match status" value="1"/>
</dbReference>
<gene>
    <name evidence="1" type="ORF">ACFONA_15565</name>
</gene>
<dbReference type="RefSeq" id="WP_261292561.1">
    <property type="nucleotide sequence ID" value="NZ_JANQBK010000001.1"/>
</dbReference>
<evidence type="ECO:0000313" key="2">
    <source>
        <dbReference type="Proteomes" id="UP001595713"/>
    </source>
</evidence>
<sequence>MGFGLAACAMLAACGGGGGGGGDRPATAVAAAPLDWRRVATEADRTRLRNWRVAWIEAMTKARAAGNGKAIDAQGPLFDPDHALDGAMPPPGDYRCRIFKLGARGTGAKDFTSYPFFGCRVEAEGDVSSFYKTEGSQRPVGLAFPDGQRAIFLGTMMLGDERNALEYGRDANRDMAGIVQRVGARRWRVALPYPRFESTLDVIEMLPAG</sequence>
<proteinExistence type="predicted"/>
<keyword evidence="2" id="KW-1185">Reference proteome</keyword>
<dbReference type="InterPro" id="IPR032609">
    <property type="entry name" value="DUF4893"/>
</dbReference>
<protein>
    <submittedName>
        <fullName evidence="1">DUF4893 domain-containing protein</fullName>
    </submittedName>
</protein>
<dbReference type="EMBL" id="JBHRXP010000007">
    <property type="protein sequence ID" value="MFC3581589.1"/>
    <property type="molecule type" value="Genomic_DNA"/>
</dbReference>
<evidence type="ECO:0000313" key="1">
    <source>
        <dbReference type="EMBL" id="MFC3581589.1"/>
    </source>
</evidence>